<dbReference type="RefSeq" id="WP_183373980.1">
    <property type="nucleotide sequence ID" value="NZ_JACHHD010000002.1"/>
</dbReference>
<name>A0A7W8D293_9FIRM</name>
<proteinExistence type="predicted"/>
<gene>
    <name evidence="2" type="ORF">HNQ43_000240</name>
</gene>
<sequence>MADHFLGALQALERRAQDNVLVFSDVLTERLDALAGSMLEQPISTNDYSKTLELYYQKYQRFENQEGMIFCVLRMQQLAMIVKKKKKPSFQYQEISPKLDERIQHFLNKHKEMYQKLREDSLRIWILTSLAGAIGLMIVSVLLAHVPFMIGWLAALALWIGLLVYGYCFKIEKNLEKQIVSLYPKLDDLHVLLDKSAMKTKKKDLLTPSQTKQK</sequence>
<protein>
    <submittedName>
        <fullName evidence="2">Uncharacterized protein</fullName>
    </submittedName>
</protein>
<comment type="caution">
    <text evidence="2">The sequence shown here is derived from an EMBL/GenBank/DDBJ whole genome shotgun (WGS) entry which is preliminary data.</text>
</comment>
<accession>A0A7W8D293</accession>
<reference evidence="2 3" key="1">
    <citation type="submission" date="2020-08" db="EMBL/GenBank/DDBJ databases">
        <title>Genomic Encyclopedia of Type Strains, Phase IV (KMG-IV): sequencing the most valuable type-strain genomes for metagenomic binning, comparative biology and taxonomic classification.</title>
        <authorList>
            <person name="Goeker M."/>
        </authorList>
    </citation>
    <scope>NUCLEOTIDE SEQUENCE [LARGE SCALE GENOMIC DNA]</scope>
    <source>
        <strain evidence="2 3">DSM 26963</strain>
    </source>
</reference>
<keyword evidence="1" id="KW-1133">Transmembrane helix</keyword>
<feature type="transmembrane region" description="Helical" evidence="1">
    <location>
        <begin position="149"/>
        <end position="169"/>
    </location>
</feature>
<feature type="transmembrane region" description="Helical" evidence="1">
    <location>
        <begin position="122"/>
        <end position="143"/>
    </location>
</feature>
<organism evidence="2 3">
    <name type="scientific">Faecalicoccus acidiformans</name>
    <dbReference type="NCBI Taxonomy" id="915173"/>
    <lineage>
        <taxon>Bacteria</taxon>
        <taxon>Bacillati</taxon>
        <taxon>Bacillota</taxon>
        <taxon>Erysipelotrichia</taxon>
        <taxon>Erysipelotrichales</taxon>
        <taxon>Erysipelotrichaceae</taxon>
        <taxon>Faecalicoccus</taxon>
    </lineage>
</organism>
<evidence type="ECO:0000313" key="3">
    <source>
        <dbReference type="Proteomes" id="UP000521313"/>
    </source>
</evidence>
<keyword evidence="1" id="KW-0812">Transmembrane</keyword>
<dbReference type="Proteomes" id="UP000521313">
    <property type="component" value="Unassembled WGS sequence"/>
</dbReference>
<keyword evidence="1" id="KW-0472">Membrane</keyword>
<dbReference type="EMBL" id="JACHHD010000002">
    <property type="protein sequence ID" value="MBB5184205.1"/>
    <property type="molecule type" value="Genomic_DNA"/>
</dbReference>
<evidence type="ECO:0000313" key="2">
    <source>
        <dbReference type="EMBL" id="MBB5184205.1"/>
    </source>
</evidence>
<dbReference type="AlphaFoldDB" id="A0A7W8D293"/>
<evidence type="ECO:0000256" key="1">
    <source>
        <dbReference type="SAM" id="Phobius"/>
    </source>
</evidence>